<reference evidence="7" key="1">
    <citation type="journal article" date="2019" name="bioRxiv">
        <title>The Genome of the Zebra Mussel, Dreissena polymorpha: A Resource for Invasive Species Research.</title>
        <authorList>
            <person name="McCartney M.A."/>
            <person name="Auch B."/>
            <person name="Kono T."/>
            <person name="Mallez S."/>
            <person name="Zhang Y."/>
            <person name="Obille A."/>
            <person name="Becker A."/>
            <person name="Abrahante J.E."/>
            <person name="Garbe J."/>
            <person name="Badalamenti J.P."/>
            <person name="Herman A."/>
            <person name="Mangelson H."/>
            <person name="Liachko I."/>
            <person name="Sullivan S."/>
            <person name="Sone E.D."/>
            <person name="Koren S."/>
            <person name="Silverstein K.A.T."/>
            <person name="Beckman K.B."/>
            <person name="Gohl D.M."/>
        </authorList>
    </citation>
    <scope>NUCLEOTIDE SEQUENCE</scope>
    <source>
        <strain evidence="7">Duluth1</strain>
        <tissue evidence="7">Whole animal</tissue>
    </source>
</reference>
<dbReference type="InterPro" id="IPR027469">
    <property type="entry name" value="Cation_efflux_TMD_sf"/>
</dbReference>
<evidence type="ECO:0000256" key="5">
    <source>
        <dbReference type="ARBA" id="ARBA00023136"/>
    </source>
</evidence>
<keyword evidence="4 6" id="KW-1133">Transmembrane helix</keyword>
<dbReference type="GO" id="GO:0005385">
    <property type="term" value="F:zinc ion transmembrane transporter activity"/>
    <property type="evidence" value="ECO:0007669"/>
    <property type="project" value="TreeGrafter"/>
</dbReference>
<protein>
    <submittedName>
        <fullName evidence="7">Uncharacterized protein</fullName>
    </submittedName>
</protein>
<organism evidence="7 8">
    <name type="scientific">Dreissena polymorpha</name>
    <name type="common">Zebra mussel</name>
    <name type="synonym">Mytilus polymorpha</name>
    <dbReference type="NCBI Taxonomy" id="45954"/>
    <lineage>
        <taxon>Eukaryota</taxon>
        <taxon>Metazoa</taxon>
        <taxon>Spiralia</taxon>
        <taxon>Lophotrochozoa</taxon>
        <taxon>Mollusca</taxon>
        <taxon>Bivalvia</taxon>
        <taxon>Autobranchia</taxon>
        <taxon>Heteroconchia</taxon>
        <taxon>Euheterodonta</taxon>
        <taxon>Imparidentia</taxon>
        <taxon>Neoheterodontei</taxon>
        <taxon>Myida</taxon>
        <taxon>Dreissenoidea</taxon>
        <taxon>Dreissenidae</taxon>
        <taxon>Dreissena</taxon>
    </lineage>
</organism>
<dbReference type="PANTHER" id="PTHR11562:SF17">
    <property type="entry name" value="RE54080P-RELATED"/>
    <property type="match status" value="1"/>
</dbReference>
<evidence type="ECO:0000256" key="3">
    <source>
        <dbReference type="ARBA" id="ARBA00022906"/>
    </source>
</evidence>
<proteinExistence type="predicted"/>
<gene>
    <name evidence="7" type="ORF">DPMN_072443</name>
</gene>
<evidence type="ECO:0000313" key="7">
    <source>
        <dbReference type="EMBL" id="KAH3712690.1"/>
    </source>
</evidence>
<keyword evidence="3" id="KW-0864">Zinc transport</keyword>
<dbReference type="SUPFAM" id="SSF161111">
    <property type="entry name" value="Cation efflux protein transmembrane domain-like"/>
    <property type="match status" value="1"/>
</dbReference>
<evidence type="ECO:0000256" key="6">
    <source>
        <dbReference type="SAM" id="Phobius"/>
    </source>
</evidence>
<reference evidence="7" key="2">
    <citation type="submission" date="2020-11" db="EMBL/GenBank/DDBJ databases">
        <authorList>
            <person name="McCartney M.A."/>
            <person name="Auch B."/>
            <person name="Kono T."/>
            <person name="Mallez S."/>
            <person name="Becker A."/>
            <person name="Gohl D.M."/>
            <person name="Silverstein K.A.T."/>
            <person name="Koren S."/>
            <person name="Bechman K.B."/>
            <person name="Herman A."/>
            <person name="Abrahante J.E."/>
            <person name="Garbe J."/>
        </authorList>
    </citation>
    <scope>NUCLEOTIDE SEQUENCE</scope>
    <source>
        <strain evidence="7">Duluth1</strain>
        <tissue evidence="7">Whole animal</tissue>
    </source>
</reference>
<dbReference type="Gene3D" id="1.20.1510.10">
    <property type="entry name" value="Cation efflux protein transmembrane domain"/>
    <property type="match status" value="1"/>
</dbReference>
<name>A0A9D3Z8P7_DREPO</name>
<accession>A0A9D3Z8P7</accession>
<dbReference type="EMBL" id="JAIWYP010000014">
    <property type="protein sequence ID" value="KAH3712690.1"/>
    <property type="molecule type" value="Genomic_DNA"/>
</dbReference>
<dbReference type="GO" id="GO:0005886">
    <property type="term" value="C:plasma membrane"/>
    <property type="evidence" value="ECO:0007669"/>
    <property type="project" value="TreeGrafter"/>
</dbReference>
<feature type="transmembrane region" description="Helical" evidence="6">
    <location>
        <begin position="69"/>
        <end position="89"/>
    </location>
</feature>
<keyword evidence="5 6" id="KW-0472">Membrane</keyword>
<keyword evidence="3" id="KW-0862">Zinc</keyword>
<evidence type="ECO:0000256" key="4">
    <source>
        <dbReference type="ARBA" id="ARBA00022989"/>
    </source>
</evidence>
<feature type="transmembrane region" description="Helical" evidence="6">
    <location>
        <begin position="40"/>
        <end position="62"/>
    </location>
</feature>
<comment type="subcellular location">
    <subcellularLocation>
        <location evidence="1">Membrane</location>
        <topology evidence="1">Multi-pass membrane protein</topology>
    </subcellularLocation>
</comment>
<dbReference type="GO" id="GO:0010043">
    <property type="term" value="P:response to zinc ion"/>
    <property type="evidence" value="ECO:0007669"/>
    <property type="project" value="TreeGrafter"/>
</dbReference>
<dbReference type="AlphaFoldDB" id="A0A9D3Z8P7"/>
<dbReference type="Proteomes" id="UP000828390">
    <property type="component" value="Unassembled WGS sequence"/>
</dbReference>
<evidence type="ECO:0000313" key="8">
    <source>
        <dbReference type="Proteomes" id="UP000828390"/>
    </source>
</evidence>
<keyword evidence="8" id="KW-1185">Reference proteome</keyword>
<evidence type="ECO:0000256" key="2">
    <source>
        <dbReference type="ARBA" id="ARBA00022692"/>
    </source>
</evidence>
<dbReference type="PANTHER" id="PTHR11562">
    <property type="entry name" value="CATION EFFLUX PROTEIN/ ZINC TRANSPORTER"/>
    <property type="match status" value="1"/>
</dbReference>
<keyword evidence="3" id="KW-0406">Ion transport</keyword>
<sequence>MIMAIAMETIAIPYCVNYICYGYRDQYVYCFSMVAMATEILGALMSILFLWVVTGVLCYMAVERVIDRTFEVNATIMLITAACGVAFNLL</sequence>
<comment type="caution">
    <text evidence="7">The sequence shown here is derived from an EMBL/GenBank/DDBJ whole genome shotgun (WGS) entry which is preliminary data.</text>
</comment>
<evidence type="ECO:0000256" key="1">
    <source>
        <dbReference type="ARBA" id="ARBA00004141"/>
    </source>
</evidence>
<dbReference type="InterPro" id="IPR050681">
    <property type="entry name" value="CDF/SLC30A"/>
</dbReference>
<keyword evidence="2 6" id="KW-0812">Transmembrane</keyword>
<keyword evidence="3" id="KW-0813">Transport</keyword>